<accession>A0AAN7NQ86</accession>
<keyword evidence="3" id="KW-1185">Reference proteome</keyword>
<name>A0AAN7NQ86_MYCAM</name>
<gene>
    <name evidence="2" type="ORF">QYF61_005183</name>
</gene>
<proteinExistence type="predicted"/>
<feature type="compositionally biased region" description="Gly residues" evidence="1">
    <location>
        <begin position="55"/>
        <end position="70"/>
    </location>
</feature>
<feature type="region of interest" description="Disordered" evidence="1">
    <location>
        <begin position="166"/>
        <end position="190"/>
    </location>
</feature>
<feature type="region of interest" description="Disordered" evidence="1">
    <location>
        <begin position="22"/>
        <end position="140"/>
    </location>
</feature>
<organism evidence="2 3">
    <name type="scientific">Mycteria americana</name>
    <name type="common">Wood stork</name>
    <dbReference type="NCBI Taxonomy" id="33587"/>
    <lineage>
        <taxon>Eukaryota</taxon>
        <taxon>Metazoa</taxon>
        <taxon>Chordata</taxon>
        <taxon>Craniata</taxon>
        <taxon>Vertebrata</taxon>
        <taxon>Euteleostomi</taxon>
        <taxon>Archelosauria</taxon>
        <taxon>Archosauria</taxon>
        <taxon>Dinosauria</taxon>
        <taxon>Saurischia</taxon>
        <taxon>Theropoda</taxon>
        <taxon>Coelurosauria</taxon>
        <taxon>Aves</taxon>
        <taxon>Neognathae</taxon>
        <taxon>Neoaves</taxon>
        <taxon>Aequornithes</taxon>
        <taxon>Ciconiiformes</taxon>
        <taxon>Ciconiidae</taxon>
        <taxon>Mycteria</taxon>
    </lineage>
</organism>
<evidence type="ECO:0000313" key="2">
    <source>
        <dbReference type="EMBL" id="KAK4829544.1"/>
    </source>
</evidence>
<dbReference type="Proteomes" id="UP001333110">
    <property type="component" value="Unassembled WGS sequence"/>
</dbReference>
<evidence type="ECO:0000313" key="3">
    <source>
        <dbReference type="Proteomes" id="UP001333110"/>
    </source>
</evidence>
<comment type="caution">
    <text evidence="2">The sequence shown here is derived from an EMBL/GenBank/DDBJ whole genome shotgun (WGS) entry which is preliminary data.</text>
</comment>
<sequence>MPLGRKRDSSRRQVDSIRAWSRLLRRRQAAPAVTQPQRNTWAEQPGPVRRTGRAPAGGHGSPEAGCGAGSAGCPTPRLGWAGRAGSPAEAPRQTMRTQLSPLSEPPPGSRRRGNHPPPRTGPGGQHGPQEVRGNWLFRREGPAGTAGVVVRPSPPPGKVLRLCLRAPRAPCPPAPSQGAGSERRRRRSPS</sequence>
<reference evidence="2 3" key="1">
    <citation type="journal article" date="2023" name="J. Hered.">
        <title>Chromosome-level genome of the wood stork (Mycteria americana) provides insight into avian chromosome evolution.</title>
        <authorList>
            <person name="Flamio R. Jr."/>
            <person name="Ramstad K.M."/>
        </authorList>
    </citation>
    <scope>NUCLEOTIDE SEQUENCE [LARGE SCALE GENOMIC DNA]</scope>
    <source>
        <strain evidence="2">JAX WOST 10</strain>
    </source>
</reference>
<dbReference type="AlphaFoldDB" id="A0AAN7NQ86"/>
<evidence type="ECO:0000256" key="1">
    <source>
        <dbReference type="SAM" id="MobiDB-lite"/>
    </source>
</evidence>
<protein>
    <submittedName>
        <fullName evidence="2">Uncharacterized protein</fullName>
    </submittedName>
</protein>
<dbReference type="EMBL" id="JAUNZN010000001">
    <property type="protein sequence ID" value="KAK4829544.1"/>
    <property type="molecule type" value="Genomic_DNA"/>
</dbReference>